<organism evidence="3">
    <name type="scientific">Arabidopsis lyrata subsp. lyrata</name>
    <name type="common">Lyre-leaved rock-cress</name>
    <dbReference type="NCBI Taxonomy" id="81972"/>
    <lineage>
        <taxon>Eukaryota</taxon>
        <taxon>Viridiplantae</taxon>
        <taxon>Streptophyta</taxon>
        <taxon>Embryophyta</taxon>
        <taxon>Tracheophyta</taxon>
        <taxon>Spermatophyta</taxon>
        <taxon>Magnoliopsida</taxon>
        <taxon>eudicotyledons</taxon>
        <taxon>Gunneridae</taxon>
        <taxon>Pentapetalae</taxon>
        <taxon>rosids</taxon>
        <taxon>malvids</taxon>
        <taxon>Brassicales</taxon>
        <taxon>Brassicaceae</taxon>
        <taxon>Camelineae</taxon>
        <taxon>Arabidopsis</taxon>
    </lineage>
</organism>
<proteinExistence type="predicted"/>
<feature type="compositionally biased region" description="Basic and acidic residues" evidence="1">
    <location>
        <begin position="106"/>
        <end position="117"/>
    </location>
</feature>
<gene>
    <name evidence="2" type="ORF">ARALYDRAFT_911415</name>
</gene>
<dbReference type="Proteomes" id="UP000008694">
    <property type="component" value="Unassembled WGS sequence"/>
</dbReference>
<evidence type="ECO:0000313" key="3">
    <source>
        <dbReference type="Proteomes" id="UP000008694"/>
    </source>
</evidence>
<dbReference type="EMBL" id="GL348718">
    <property type="protein sequence ID" value="EFH50923.1"/>
    <property type="molecule type" value="Genomic_DNA"/>
</dbReference>
<feature type="region of interest" description="Disordered" evidence="1">
    <location>
        <begin position="82"/>
        <end position="128"/>
    </location>
</feature>
<evidence type="ECO:0000256" key="1">
    <source>
        <dbReference type="SAM" id="MobiDB-lite"/>
    </source>
</evidence>
<protein>
    <submittedName>
        <fullName evidence="2">Predicted protein</fullName>
    </submittedName>
</protein>
<reference evidence="3" key="1">
    <citation type="journal article" date="2011" name="Nat. Genet.">
        <title>The Arabidopsis lyrata genome sequence and the basis of rapid genome size change.</title>
        <authorList>
            <person name="Hu T.T."/>
            <person name="Pattyn P."/>
            <person name="Bakker E.G."/>
            <person name="Cao J."/>
            <person name="Cheng J.-F."/>
            <person name="Clark R.M."/>
            <person name="Fahlgren N."/>
            <person name="Fawcett J.A."/>
            <person name="Grimwood J."/>
            <person name="Gundlach H."/>
            <person name="Haberer G."/>
            <person name="Hollister J.D."/>
            <person name="Ossowski S."/>
            <person name="Ottilar R.P."/>
            <person name="Salamov A.A."/>
            <person name="Schneeberger K."/>
            <person name="Spannagl M."/>
            <person name="Wang X."/>
            <person name="Yang L."/>
            <person name="Nasrallah M.E."/>
            <person name="Bergelson J."/>
            <person name="Carrington J.C."/>
            <person name="Gaut B.S."/>
            <person name="Schmutz J."/>
            <person name="Mayer K.F.X."/>
            <person name="Van de Peer Y."/>
            <person name="Grigoriev I.V."/>
            <person name="Nordborg M."/>
            <person name="Weigel D."/>
            <person name="Guo Y.-L."/>
        </authorList>
    </citation>
    <scope>NUCLEOTIDE SEQUENCE [LARGE SCALE GENOMIC DNA]</scope>
    <source>
        <strain evidence="3">cv. MN47</strain>
    </source>
</reference>
<keyword evidence="3" id="KW-1185">Reference proteome</keyword>
<name>D7LYV1_ARALL</name>
<sequence>MFFSQTAPKNKKGRIYGVGSIQVIPTVSSSAPTPTEESAELRQNLEAEKKRNAELVSRIEGYDHLSGILAHDFPALAAALRAQKQPTETAPNHTDEELARNNTSDAHNETDFEDARTEAATAHLSPHA</sequence>
<dbReference type="AlphaFoldDB" id="D7LYV1"/>
<accession>D7LYV1</accession>
<evidence type="ECO:0000313" key="2">
    <source>
        <dbReference type="EMBL" id="EFH50923.1"/>
    </source>
</evidence>
<dbReference type="Gramene" id="scaffold_603472.1">
    <property type="protein sequence ID" value="scaffold_603472.1"/>
    <property type="gene ID" value="scaffold_603472.1"/>
</dbReference>
<dbReference type="HOGENOM" id="CLU_1962591_0_0_1"/>